<evidence type="ECO:0000256" key="2">
    <source>
        <dbReference type="ARBA" id="ARBA00006742"/>
    </source>
</evidence>
<evidence type="ECO:0000256" key="8">
    <source>
        <dbReference type="ARBA" id="ARBA00023010"/>
    </source>
</evidence>
<organism evidence="12 13">
    <name type="scientific">Candidatus Borkfalkia avicola</name>
    <dbReference type="NCBI Taxonomy" id="2838503"/>
    <lineage>
        <taxon>Bacteria</taxon>
        <taxon>Bacillati</taxon>
        <taxon>Bacillota</taxon>
        <taxon>Clostridia</taxon>
        <taxon>Christensenellales</taxon>
        <taxon>Christensenellaceae</taxon>
        <taxon>Candidatus Borkfalkia</taxon>
    </lineage>
</organism>
<evidence type="ECO:0000256" key="9">
    <source>
        <dbReference type="ARBA" id="ARBA00023136"/>
    </source>
</evidence>
<gene>
    <name evidence="12" type="primary">yajC</name>
    <name evidence="12" type="ORF">H9726_03805</name>
</gene>
<keyword evidence="5 11" id="KW-0812">Transmembrane</keyword>
<evidence type="ECO:0000256" key="3">
    <source>
        <dbReference type="ARBA" id="ARBA00022448"/>
    </source>
</evidence>
<evidence type="ECO:0000256" key="6">
    <source>
        <dbReference type="ARBA" id="ARBA00022927"/>
    </source>
</evidence>
<feature type="compositionally biased region" description="Basic and acidic residues" evidence="10">
    <location>
        <begin position="143"/>
        <end position="156"/>
    </location>
</feature>
<comment type="similarity">
    <text evidence="2">Belongs to the YajC family.</text>
</comment>
<dbReference type="PANTHER" id="PTHR33909">
    <property type="entry name" value="SEC TRANSLOCON ACCESSORY COMPLEX SUBUNIT YAJC"/>
    <property type="match status" value="1"/>
</dbReference>
<dbReference type="GO" id="GO:0005886">
    <property type="term" value="C:plasma membrane"/>
    <property type="evidence" value="ECO:0007669"/>
    <property type="project" value="UniProtKB-SubCell"/>
</dbReference>
<feature type="transmembrane region" description="Helical" evidence="11">
    <location>
        <begin position="20"/>
        <end position="38"/>
    </location>
</feature>
<feature type="compositionally biased region" description="Acidic residues" evidence="10">
    <location>
        <begin position="114"/>
        <end position="129"/>
    </location>
</feature>
<dbReference type="SMART" id="SM01323">
    <property type="entry name" value="YajC"/>
    <property type="match status" value="1"/>
</dbReference>
<name>A0A9D2D6M5_9FIRM</name>
<proteinExistence type="inferred from homology"/>
<dbReference type="InterPro" id="IPR003849">
    <property type="entry name" value="Preprotein_translocase_YajC"/>
</dbReference>
<reference evidence="12" key="1">
    <citation type="journal article" date="2021" name="PeerJ">
        <title>Extensive microbial diversity within the chicken gut microbiome revealed by metagenomics and culture.</title>
        <authorList>
            <person name="Gilroy R."/>
            <person name="Ravi A."/>
            <person name="Getino M."/>
            <person name="Pursley I."/>
            <person name="Horton D.L."/>
            <person name="Alikhan N.F."/>
            <person name="Baker D."/>
            <person name="Gharbi K."/>
            <person name="Hall N."/>
            <person name="Watson M."/>
            <person name="Adriaenssens E.M."/>
            <person name="Foster-Nyarko E."/>
            <person name="Jarju S."/>
            <person name="Secka A."/>
            <person name="Antonio M."/>
            <person name="Oren A."/>
            <person name="Chaudhuri R.R."/>
            <person name="La Ragione R."/>
            <person name="Hildebrand F."/>
            <person name="Pallen M.J."/>
        </authorList>
    </citation>
    <scope>NUCLEOTIDE SEQUENCE</scope>
    <source>
        <strain evidence="12">CHK192-19661</strain>
    </source>
</reference>
<comment type="caution">
    <text evidence="12">The sequence shown here is derived from an EMBL/GenBank/DDBJ whole genome shotgun (WGS) entry which is preliminary data.</text>
</comment>
<evidence type="ECO:0000256" key="4">
    <source>
        <dbReference type="ARBA" id="ARBA00022475"/>
    </source>
</evidence>
<feature type="region of interest" description="Disordered" evidence="10">
    <location>
        <begin position="99"/>
        <end position="156"/>
    </location>
</feature>
<keyword evidence="3" id="KW-0813">Transport</keyword>
<sequence>MLFNLLAEEGGKGFNLQTLIPIIIIVVLLVAFFVWSFISQRKKQKNFNETIAAVRPGSKVKTIGGIVGTVVEVDDEEGTFVLRTGDSAGNESYMKFDKQAIYQTDAKPEPKPETEEEAPAADSAEEPFAEEAKAEEPAQEQEAAEKTEDPEEKEEK</sequence>
<evidence type="ECO:0000256" key="11">
    <source>
        <dbReference type="SAM" id="Phobius"/>
    </source>
</evidence>
<comment type="subcellular location">
    <subcellularLocation>
        <location evidence="1">Cell membrane</location>
        <topology evidence="1">Single-pass membrane protein</topology>
    </subcellularLocation>
</comment>
<reference evidence="12" key="2">
    <citation type="submission" date="2021-04" db="EMBL/GenBank/DDBJ databases">
        <authorList>
            <person name="Gilroy R."/>
        </authorList>
    </citation>
    <scope>NUCLEOTIDE SEQUENCE</scope>
    <source>
        <strain evidence="12">CHK192-19661</strain>
    </source>
</reference>
<evidence type="ECO:0000256" key="5">
    <source>
        <dbReference type="ARBA" id="ARBA00022692"/>
    </source>
</evidence>
<dbReference type="NCBIfam" id="TIGR00739">
    <property type="entry name" value="yajC"/>
    <property type="match status" value="1"/>
</dbReference>
<keyword evidence="8" id="KW-0811">Translocation</keyword>
<accession>A0A9D2D6M5</accession>
<evidence type="ECO:0000256" key="7">
    <source>
        <dbReference type="ARBA" id="ARBA00022989"/>
    </source>
</evidence>
<dbReference type="GO" id="GO:0015031">
    <property type="term" value="P:protein transport"/>
    <property type="evidence" value="ECO:0007669"/>
    <property type="project" value="UniProtKB-KW"/>
</dbReference>
<dbReference type="AlphaFoldDB" id="A0A9D2D6M5"/>
<keyword evidence="7 11" id="KW-1133">Transmembrane helix</keyword>
<protein>
    <submittedName>
        <fullName evidence="12">Preprotein translocase subunit YajC</fullName>
    </submittedName>
</protein>
<dbReference type="Proteomes" id="UP000824025">
    <property type="component" value="Unassembled WGS sequence"/>
</dbReference>
<keyword evidence="6" id="KW-0653">Protein transport</keyword>
<dbReference type="EMBL" id="DXCF01000019">
    <property type="protein sequence ID" value="HIZ09593.1"/>
    <property type="molecule type" value="Genomic_DNA"/>
</dbReference>
<keyword evidence="9 11" id="KW-0472">Membrane</keyword>
<evidence type="ECO:0000256" key="1">
    <source>
        <dbReference type="ARBA" id="ARBA00004162"/>
    </source>
</evidence>
<evidence type="ECO:0000313" key="13">
    <source>
        <dbReference type="Proteomes" id="UP000824025"/>
    </source>
</evidence>
<dbReference type="PANTHER" id="PTHR33909:SF1">
    <property type="entry name" value="SEC TRANSLOCON ACCESSORY COMPLEX SUBUNIT YAJC"/>
    <property type="match status" value="1"/>
</dbReference>
<evidence type="ECO:0000256" key="10">
    <source>
        <dbReference type="SAM" id="MobiDB-lite"/>
    </source>
</evidence>
<evidence type="ECO:0000313" key="12">
    <source>
        <dbReference type="EMBL" id="HIZ09593.1"/>
    </source>
</evidence>
<dbReference type="Pfam" id="PF02699">
    <property type="entry name" value="YajC"/>
    <property type="match status" value="1"/>
</dbReference>
<keyword evidence="4" id="KW-1003">Cell membrane</keyword>